<evidence type="ECO:0000313" key="2">
    <source>
        <dbReference type="Proteomes" id="UP000295264"/>
    </source>
</evidence>
<dbReference type="EMBL" id="QWLN02007139">
    <property type="protein sequence ID" value="TEA35675.1"/>
    <property type="molecule type" value="Genomic_DNA"/>
</dbReference>
<accession>A0A484GJB6</accession>
<proteinExistence type="predicted"/>
<keyword evidence="2" id="KW-1185">Reference proteome</keyword>
<comment type="caution">
    <text evidence="1">The sequence shown here is derived from an EMBL/GenBank/DDBJ whole genome shotgun (WGS) entry which is preliminary data.</text>
</comment>
<name>A0A484GJB6_SOUCH</name>
<sequence length="61" mass="6312">ENGARVSTELELLDRGLFHPPLWNCPRAREEGGLTEAAGSGGAPVAEAATVLGTAGRLLQQ</sequence>
<gene>
    <name evidence="1" type="ORF">DBR06_SOUSAS1110021</name>
</gene>
<evidence type="ECO:0000313" key="1">
    <source>
        <dbReference type="EMBL" id="TEA35675.1"/>
    </source>
</evidence>
<organism evidence="1 2">
    <name type="scientific">Sousa chinensis</name>
    <name type="common">Indo-pacific humpbacked dolphin</name>
    <name type="synonym">Steno chinensis</name>
    <dbReference type="NCBI Taxonomy" id="103600"/>
    <lineage>
        <taxon>Eukaryota</taxon>
        <taxon>Metazoa</taxon>
        <taxon>Chordata</taxon>
        <taxon>Craniata</taxon>
        <taxon>Vertebrata</taxon>
        <taxon>Euteleostomi</taxon>
        <taxon>Mammalia</taxon>
        <taxon>Eutheria</taxon>
        <taxon>Laurasiatheria</taxon>
        <taxon>Artiodactyla</taxon>
        <taxon>Whippomorpha</taxon>
        <taxon>Cetacea</taxon>
        <taxon>Odontoceti</taxon>
        <taxon>Delphinidae</taxon>
        <taxon>Sousa</taxon>
    </lineage>
</organism>
<dbReference type="Proteomes" id="UP000295264">
    <property type="component" value="Unassembled WGS sequence"/>
</dbReference>
<dbReference type="AlphaFoldDB" id="A0A484GJB6"/>
<feature type="non-terminal residue" evidence="1">
    <location>
        <position position="61"/>
    </location>
</feature>
<reference evidence="1 2" key="1">
    <citation type="journal article" date="2018" name="Genomics">
        <title>Molecular footprints of inshore aquatic adaptation in Indo-Pacific humpback dolphin (Sousa chinensis).</title>
        <authorList>
            <person name="Ming Y."/>
            <person name="Jian J."/>
            <person name="Yu F."/>
            <person name="Yu X."/>
            <person name="Wang J."/>
            <person name="Liu W."/>
        </authorList>
    </citation>
    <scope>NUCLEOTIDE SEQUENCE [LARGE SCALE GENOMIC DNA]</scope>
    <source>
        <strain evidence="1">MY-2018</strain>
        <tissue evidence="1">Skin</tissue>
    </source>
</reference>
<feature type="non-terminal residue" evidence="1">
    <location>
        <position position="1"/>
    </location>
</feature>
<protein>
    <submittedName>
        <fullName evidence="1">Uncharacterized protein</fullName>
    </submittedName>
</protein>